<dbReference type="AlphaFoldDB" id="A0A1H9ZGD2"/>
<evidence type="ECO:0000313" key="1">
    <source>
        <dbReference type="EMBL" id="SES79906.1"/>
    </source>
</evidence>
<dbReference type="EMBL" id="FOHE01000002">
    <property type="protein sequence ID" value="SES79906.1"/>
    <property type="molecule type" value="Genomic_DNA"/>
</dbReference>
<dbReference type="InterPro" id="IPR019658">
    <property type="entry name" value="DUF2515"/>
</dbReference>
<name>A0A1H9ZGD2_9BACI</name>
<evidence type="ECO:0008006" key="3">
    <source>
        <dbReference type="Google" id="ProtNLM"/>
    </source>
</evidence>
<dbReference type="Proteomes" id="UP000198618">
    <property type="component" value="Unassembled WGS sequence"/>
</dbReference>
<gene>
    <name evidence="1" type="ORF">SAMN05216389_102221</name>
</gene>
<dbReference type="STRING" id="930131.SAMN05216389_102221"/>
<accession>A0A1H9ZGD2</accession>
<protein>
    <recommendedName>
        <fullName evidence="3">DUF2515 domain-containing protein</fullName>
    </recommendedName>
</protein>
<evidence type="ECO:0000313" key="2">
    <source>
        <dbReference type="Proteomes" id="UP000198618"/>
    </source>
</evidence>
<reference evidence="1 2" key="1">
    <citation type="submission" date="2016-10" db="EMBL/GenBank/DDBJ databases">
        <authorList>
            <person name="de Groot N.N."/>
        </authorList>
    </citation>
    <scope>NUCLEOTIDE SEQUENCE [LARGE SCALE GENOMIC DNA]</scope>
    <source>
        <strain evidence="1 2">IBRC-M 10780</strain>
    </source>
</reference>
<dbReference type="Pfam" id="PF10720">
    <property type="entry name" value="DUF2515"/>
    <property type="match status" value="1"/>
</dbReference>
<proteinExistence type="predicted"/>
<dbReference type="OrthoDB" id="2690514at2"/>
<organism evidence="1 2">
    <name type="scientific">Oceanobacillus limi</name>
    <dbReference type="NCBI Taxonomy" id="930131"/>
    <lineage>
        <taxon>Bacteria</taxon>
        <taxon>Bacillati</taxon>
        <taxon>Bacillota</taxon>
        <taxon>Bacilli</taxon>
        <taxon>Bacillales</taxon>
        <taxon>Bacillaceae</taxon>
        <taxon>Oceanobacillus</taxon>
    </lineage>
</organism>
<keyword evidence="2" id="KW-1185">Reference proteome</keyword>
<sequence length="317" mass="37873">MALEWSKQDYIYYITKMTKKHNLDNISRTIAYQRFYLQFPEIKWALVASLVSRNAGWNMTDLLIPTYRELLEPKDRERLFMTYERANWLIFSDAYPQLLLYKLSVKLQHPLFHLLKHYNVSTFMINEWFHFWKTKDCQRLMIALIINEQNVIQKPVIEQSFFKKRVFRSPPYLLQNLLSMNAVLIPTKSNKIFGHFVKDFTRTSNRIRLGKQIASILYSSGVYPKYMSFALAVDHTGSRNDYERYLMQPSSGNPYLRKVYPVITHQDIIRKDWLNSGGISKAWQTPISCKPKDISSRFYKKRSLLAAYYHMKWFIKL</sequence>